<gene>
    <name evidence="1" type="ORF">SAMN04489726_1910</name>
</gene>
<dbReference type="InterPro" id="IPR029016">
    <property type="entry name" value="GAF-like_dom_sf"/>
</dbReference>
<dbReference type="EMBL" id="LT629701">
    <property type="protein sequence ID" value="SDM49505.1"/>
    <property type="molecule type" value="Genomic_DNA"/>
</dbReference>
<protein>
    <recommendedName>
        <fullName evidence="3">GAF domain-containing protein</fullName>
    </recommendedName>
</protein>
<dbReference type="Gene3D" id="3.30.450.40">
    <property type="match status" value="1"/>
</dbReference>
<dbReference type="STRING" id="211114.SAMN04489726_1910"/>
<accession>A0A1G9TQX7</accession>
<reference evidence="1 2" key="1">
    <citation type="submission" date="2016-10" db="EMBL/GenBank/DDBJ databases">
        <authorList>
            <person name="de Groot N.N."/>
        </authorList>
    </citation>
    <scope>NUCLEOTIDE SEQUENCE [LARGE SCALE GENOMIC DNA]</scope>
    <source>
        <strain evidence="1 2">DSM 44149</strain>
    </source>
</reference>
<organism evidence="1 2">
    <name type="scientific">Allokutzneria albata</name>
    <name type="common">Kibdelosporangium albatum</name>
    <dbReference type="NCBI Taxonomy" id="211114"/>
    <lineage>
        <taxon>Bacteria</taxon>
        <taxon>Bacillati</taxon>
        <taxon>Actinomycetota</taxon>
        <taxon>Actinomycetes</taxon>
        <taxon>Pseudonocardiales</taxon>
        <taxon>Pseudonocardiaceae</taxon>
        <taxon>Allokutzneria</taxon>
    </lineage>
</organism>
<dbReference type="Proteomes" id="UP000183376">
    <property type="component" value="Chromosome I"/>
</dbReference>
<dbReference type="eggNOG" id="COG3284">
    <property type="taxonomic scope" value="Bacteria"/>
</dbReference>
<evidence type="ECO:0000313" key="1">
    <source>
        <dbReference type="EMBL" id="SDM49505.1"/>
    </source>
</evidence>
<name>A0A1G9TQX7_ALLAB</name>
<dbReference type="RefSeq" id="WP_083383699.1">
    <property type="nucleotide sequence ID" value="NZ_JOEF01000020.1"/>
</dbReference>
<sequence length="452" mass="49526">MDAVGKRLARVRDQALSGVEPRGVRPAVRASWDRSRSSGVRPDRYLPPVALAENDVFERRREHPLARVWPTLERTLRTSLDGPGRILFLSDAAGHLLWVNGDRSTVRRAEQVNLVPGGQWSEEAAGTSGVGTTLALGRPFQVRGPEHYLSAATKYTCSAAPIRDPITGAVLGALDLTTEPLDGAEGLALSLVISTARLAELQLREYAHRQHAELQRRYVSRLASRLGSHSAVVAPDGRVVFADPVGWLPDRWYLPLQEGTTVLPDGRSVVIERLAVNGPFFVMAQEVEVDAAVVFGGLGLDRAWLRVDGVAHELTMRHSELLAILCAWPGGLSAEGLAREVYGPQGKTVTVRAEMTRLRRILGYRLASEPYRLVGPVRADFLDLEQDLPSGSIGGLLDRYRGPLLPRSVAPGIVELRARVHERLRTRVLAEGDPDSVVRWLAAPHGRLDRLP</sequence>
<evidence type="ECO:0000313" key="2">
    <source>
        <dbReference type="Proteomes" id="UP000183376"/>
    </source>
</evidence>
<dbReference type="OrthoDB" id="3928741at2"/>
<proteinExistence type="predicted"/>
<keyword evidence="2" id="KW-1185">Reference proteome</keyword>
<dbReference type="AlphaFoldDB" id="A0A1G9TQX7"/>
<evidence type="ECO:0008006" key="3">
    <source>
        <dbReference type="Google" id="ProtNLM"/>
    </source>
</evidence>